<name>A0A3N4JIN8_9PEZI</name>
<dbReference type="Proteomes" id="UP000276215">
    <property type="component" value="Unassembled WGS sequence"/>
</dbReference>
<protein>
    <submittedName>
        <fullName evidence="1">Uncharacterized protein</fullName>
    </submittedName>
</protein>
<sequence>MKGSRYHDGKFVNLVMHEEEEPLCPISLFTALAFADDVFESGIHSFTDLRRLKIPEGKGSLLIPFKQSALPRYLFRLCDTHGVSERPSTVLQMGALLKDLGQRASFQDQLSFYNMRRESPRRLDERGTPAQRKHAMGHNSEEIYQSYISKTVAVDIQSAFRRHEARTKLVDTALSMSLRRDSRAPTSLSKSERKEILGNKELVAMKSELKSVEDEIRRQYGSLEAAAGPDLLKEYKRLGALEQQQSAYIS</sequence>
<keyword evidence="2" id="KW-1185">Reference proteome</keyword>
<dbReference type="EMBL" id="ML120398">
    <property type="protein sequence ID" value="RPA98116.1"/>
    <property type="molecule type" value="Genomic_DNA"/>
</dbReference>
<dbReference type="InterPro" id="IPR021842">
    <property type="entry name" value="DUF3435"/>
</dbReference>
<gene>
    <name evidence="1" type="ORF">L873DRAFT_1052954</name>
</gene>
<dbReference type="Pfam" id="PF11917">
    <property type="entry name" value="DUF3435"/>
    <property type="match status" value="1"/>
</dbReference>
<evidence type="ECO:0000313" key="2">
    <source>
        <dbReference type="Proteomes" id="UP000276215"/>
    </source>
</evidence>
<dbReference type="PANTHER" id="PTHR37535">
    <property type="entry name" value="FLUG DOMAIN PROTEIN"/>
    <property type="match status" value="1"/>
</dbReference>
<dbReference type="OrthoDB" id="3437626at2759"/>
<dbReference type="PANTHER" id="PTHR37535:SF4">
    <property type="entry name" value="FLUG DOMAIN-CONTAINING PROTEIN"/>
    <property type="match status" value="1"/>
</dbReference>
<dbReference type="PROSITE" id="PS50096">
    <property type="entry name" value="IQ"/>
    <property type="match status" value="1"/>
</dbReference>
<evidence type="ECO:0000313" key="1">
    <source>
        <dbReference type="EMBL" id="RPA98116.1"/>
    </source>
</evidence>
<reference evidence="1 2" key="1">
    <citation type="journal article" date="2018" name="Nat. Ecol. Evol.">
        <title>Pezizomycetes genomes reveal the molecular basis of ectomycorrhizal truffle lifestyle.</title>
        <authorList>
            <person name="Murat C."/>
            <person name="Payen T."/>
            <person name="Noel B."/>
            <person name="Kuo A."/>
            <person name="Morin E."/>
            <person name="Chen J."/>
            <person name="Kohler A."/>
            <person name="Krizsan K."/>
            <person name="Balestrini R."/>
            <person name="Da Silva C."/>
            <person name="Montanini B."/>
            <person name="Hainaut M."/>
            <person name="Levati E."/>
            <person name="Barry K.W."/>
            <person name="Belfiori B."/>
            <person name="Cichocki N."/>
            <person name="Clum A."/>
            <person name="Dockter R.B."/>
            <person name="Fauchery L."/>
            <person name="Guy J."/>
            <person name="Iotti M."/>
            <person name="Le Tacon F."/>
            <person name="Lindquist E.A."/>
            <person name="Lipzen A."/>
            <person name="Malagnac F."/>
            <person name="Mello A."/>
            <person name="Molinier V."/>
            <person name="Miyauchi S."/>
            <person name="Poulain J."/>
            <person name="Riccioni C."/>
            <person name="Rubini A."/>
            <person name="Sitrit Y."/>
            <person name="Splivallo R."/>
            <person name="Traeger S."/>
            <person name="Wang M."/>
            <person name="Zifcakova L."/>
            <person name="Wipf D."/>
            <person name="Zambonelli A."/>
            <person name="Paolocci F."/>
            <person name="Nowrousian M."/>
            <person name="Ottonello S."/>
            <person name="Baldrian P."/>
            <person name="Spatafora J.W."/>
            <person name="Henrissat B."/>
            <person name="Nagy L.G."/>
            <person name="Aury J.M."/>
            <person name="Wincker P."/>
            <person name="Grigoriev I.V."/>
            <person name="Bonfante P."/>
            <person name="Martin F.M."/>
        </authorList>
    </citation>
    <scope>NUCLEOTIDE SEQUENCE [LARGE SCALE GENOMIC DNA]</scope>
    <source>
        <strain evidence="1 2">120613-1</strain>
    </source>
</reference>
<organism evidence="1 2">
    <name type="scientific">Choiromyces venosus 120613-1</name>
    <dbReference type="NCBI Taxonomy" id="1336337"/>
    <lineage>
        <taxon>Eukaryota</taxon>
        <taxon>Fungi</taxon>
        <taxon>Dikarya</taxon>
        <taxon>Ascomycota</taxon>
        <taxon>Pezizomycotina</taxon>
        <taxon>Pezizomycetes</taxon>
        <taxon>Pezizales</taxon>
        <taxon>Tuberaceae</taxon>
        <taxon>Choiromyces</taxon>
    </lineage>
</organism>
<dbReference type="AlphaFoldDB" id="A0A3N4JIN8"/>
<dbReference type="STRING" id="1336337.A0A3N4JIN8"/>
<proteinExistence type="predicted"/>
<accession>A0A3N4JIN8</accession>